<comment type="caution">
    <text evidence="2">The sequence shown here is derived from an EMBL/GenBank/DDBJ whole genome shotgun (WGS) entry which is preliminary data.</text>
</comment>
<organism evidence="2 3">
    <name type="scientific">Novosphingobium ovatum</name>
    <dbReference type="NCBI Taxonomy" id="1908523"/>
    <lineage>
        <taxon>Bacteria</taxon>
        <taxon>Pseudomonadati</taxon>
        <taxon>Pseudomonadota</taxon>
        <taxon>Alphaproteobacteria</taxon>
        <taxon>Sphingomonadales</taxon>
        <taxon>Sphingomonadaceae</taxon>
        <taxon>Novosphingobium</taxon>
    </lineage>
</organism>
<sequence length="86" mass="9842">MAMFWSFLIPMLALSIPIVAIVTKHRQRIAEIAAQAAMQGHAVPPQLIAAQTERLRELEERVRVLERILTDERQSRDLAAQIENLR</sequence>
<keyword evidence="3" id="KW-1185">Reference proteome</keyword>
<protein>
    <recommendedName>
        <fullName evidence="4">Phage shock protein B</fullName>
    </recommendedName>
</protein>
<name>A0ABW9XAC9_9SPHN</name>
<gene>
    <name evidence="2" type="ORF">GTZ99_02845</name>
</gene>
<dbReference type="RefSeq" id="WP_161716754.1">
    <property type="nucleotide sequence ID" value="NZ_JAAAPO010000001.1"/>
</dbReference>
<keyword evidence="1" id="KW-0175">Coiled coil</keyword>
<proteinExistence type="predicted"/>
<feature type="coiled-coil region" evidence="1">
    <location>
        <begin position="48"/>
        <end position="75"/>
    </location>
</feature>
<evidence type="ECO:0008006" key="4">
    <source>
        <dbReference type="Google" id="ProtNLM"/>
    </source>
</evidence>
<reference evidence="3" key="1">
    <citation type="submission" date="2020-01" db="EMBL/GenBank/DDBJ databases">
        <title>Sphingomonas sp. strain CSW-10.</title>
        <authorList>
            <person name="Chen W.-M."/>
        </authorList>
    </citation>
    <scope>NUCLEOTIDE SEQUENCE [LARGE SCALE GENOMIC DNA]</scope>
    <source>
        <strain evidence="3">FSY-8</strain>
    </source>
</reference>
<evidence type="ECO:0000313" key="3">
    <source>
        <dbReference type="Proteomes" id="UP000753724"/>
    </source>
</evidence>
<accession>A0ABW9XAC9</accession>
<dbReference type="Proteomes" id="UP000753724">
    <property type="component" value="Unassembled WGS sequence"/>
</dbReference>
<evidence type="ECO:0000256" key="1">
    <source>
        <dbReference type="SAM" id="Coils"/>
    </source>
</evidence>
<dbReference type="EMBL" id="JAAAPO010000001">
    <property type="protein sequence ID" value="NBC35489.1"/>
    <property type="molecule type" value="Genomic_DNA"/>
</dbReference>
<evidence type="ECO:0000313" key="2">
    <source>
        <dbReference type="EMBL" id="NBC35489.1"/>
    </source>
</evidence>